<gene>
    <name evidence="7" type="ORF">F3Y22_tig00111769pilonHSYRG00813</name>
</gene>
<dbReference type="PANTHER" id="PTHR33830">
    <property type="entry name" value="DEFENSIN-LIKE PROTEIN 184-RELATED"/>
    <property type="match status" value="1"/>
</dbReference>
<sequence>MAKFSYNNVATLLFCAFLVASMVSGAVAQETCHDVLPAPGGGNCDPQTCKDECVAKWGGNAAGLCVQSFVNLYSCNCSWPCSRKN</sequence>
<feature type="chain" id="PRO_5025638715" evidence="6">
    <location>
        <begin position="29"/>
        <end position="85"/>
    </location>
</feature>
<proteinExistence type="inferred from homology"/>
<evidence type="ECO:0000256" key="2">
    <source>
        <dbReference type="ARBA" id="ARBA00022529"/>
    </source>
</evidence>
<dbReference type="AlphaFoldDB" id="A0A6A2XWB1"/>
<keyword evidence="4" id="KW-0611">Plant defense</keyword>
<dbReference type="GO" id="GO:0050832">
    <property type="term" value="P:defense response to fungus"/>
    <property type="evidence" value="ECO:0007669"/>
    <property type="project" value="UniProtKB-KW"/>
</dbReference>
<feature type="signal peptide" evidence="6">
    <location>
        <begin position="1"/>
        <end position="28"/>
    </location>
</feature>
<protein>
    <submittedName>
        <fullName evidence="7">DNAse I-like superfamily protein isoform 1</fullName>
    </submittedName>
</protein>
<keyword evidence="8" id="KW-1185">Reference proteome</keyword>
<name>A0A6A2XWB1_HIBSY</name>
<organism evidence="7 8">
    <name type="scientific">Hibiscus syriacus</name>
    <name type="common">Rose of Sharon</name>
    <dbReference type="NCBI Taxonomy" id="106335"/>
    <lineage>
        <taxon>Eukaryota</taxon>
        <taxon>Viridiplantae</taxon>
        <taxon>Streptophyta</taxon>
        <taxon>Embryophyta</taxon>
        <taxon>Tracheophyta</taxon>
        <taxon>Spermatophyta</taxon>
        <taxon>Magnoliopsida</taxon>
        <taxon>eudicotyledons</taxon>
        <taxon>Gunneridae</taxon>
        <taxon>Pentapetalae</taxon>
        <taxon>rosids</taxon>
        <taxon>malvids</taxon>
        <taxon>Malvales</taxon>
        <taxon>Malvaceae</taxon>
        <taxon>Malvoideae</taxon>
        <taxon>Hibiscus</taxon>
    </lineage>
</organism>
<dbReference type="InterPro" id="IPR010851">
    <property type="entry name" value="DEFL"/>
</dbReference>
<keyword evidence="5" id="KW-1015">Disulfide bond</keyword>
<evidence type="ECO:0000313" key="8">
    <source>
        <dbReference type="Proteomes" id="UP000436088"/>
    </source>
</evidence>
<dbReference type="PANTHER" id="PTHR33830:SF3">
    <property type="entry name" value="DEFENSIN-LIKE PROTEIN 127-RELATED"/>
    <property type="match status" value="1"/>
</dbReference>
<reference evidence="7" key="1">
    <citation type="submission" date="2019-09" db="EMBL/GenBank/DDBJ databases">
        <title>Draft genome information of white flower Hibiscus syriacus.</title>
        <authorList>
            <person name="Kim Y.-M."/>
        </authorList>
    </citation>
    <scope>NUCLEOTIDE SEQUENCE [LARGE SCALE GENOMIC DNA]</scope>
    <source>
        <strain evidence="7">YM2019G1</strain>
    </source>
</reference>
<accession>A0A6A2XWB1</accession>
<evidence type="ECO:0000256" key="3">
    <source>
        <dbReference type="ARBA" id="ARBA00022577"/>
    </source>
</evidence>
<evidence type="ECO:0000256" key="4">
    <source>
        <dbReference type="ARBA" id="ARBA00022821"/>
    </source>
</evidence>
<evidence type="ECO:0000256" key="6">
    <source>
        <dbReference type="SAM" id="SignalP"/>
    </source>
</evidence>
<keyword evidence="2" id="KW-0929">Antimicrobial</keyword>
<keyword evidence="3" id="KW-0295">Fungicide</keyword>
<evidence type="ECO:0000256" key="1">
    <source>
        <dbReference type="ARBA" id="ARBA00006722"/>
    </source>
</evidence>
<evidence type="ECO:0000313" key="7">
    <source>
        <dbReference type="EMBL" id="KAE8674290.1"/>
    </source>
</evidence>
<dbReference type="Pfam" id="PF07333">
    <property type="entry name" value="SLR1-BP"/>
    <property type="match status" value="1"/>
</dbReference>
<comment type="caution">
    <text evidence="7">The sequence shown here is derived from an EMBL/GenBank/DDBJ whole genome shotgun (WGS) entry which is preliminary data.</text>
</comment>
<dbReference type="Proteomes" id="UP000436088">
    <property type="component" value="Unassembled WGS sequence"/>
</dbReference>
<evidence type="ECO:0000256" key="5">
    <source>
        <dbReference type="ARBA" id="ARBA00023157"/>
    </source>
</evidence>
<dbReference type="EMBL" id="VEPZ02001421">
    <property type="protein sequence ID" value="KAE8674290.1"/>
    <property type="molecule type" value="Genomic_DNA"/>
</dbReference>
<keyword evidence="6" id="KW-0732">Signal</keyword>
<comment type="similarity">
    <text evidence="1">Belongs to the DEFL family.</text>
</comment>
<dbReference type="GO" id="GO:0031640">
    <property type="term" value="P:killing of cells of another organism"/>
    <property type="evidence" value="ECO:0007669"/>
    <property type="project" value="UniProtKB-KW"/>
</dbReference>